<organism evidence="8 9">
    <name type="scientific">Clathrus columnatus</name>
    <dbReference type="NCBI Taxonomy" id="1419009"/>
    <lineage>
        <taxon>Eukaryota</taxon>
        <taxon>Fungi</taxon>
        <taxon>Dikarya</taxon>
        <taxon>Basidiomycota</taxon>
        <taxon>Agaricomycotina</taxon>
        <taxon>Agaricomycetes</taxon>
        <taxon>Phallomycetidae</taxon>
        <taxon>Phallales</taxon>
        <taxon>Clathraceae</taxon>
        <taxon>Clathrus</taxon>
    </lineage>
</organism>
<dbReference type="GO" id="GO:0005524">
    <property type="term" value="F:ATP binding"/>
    <property type="evidence" value="ECO:0007669"/>
    <property type="project" value="UniProtKB-KW"/>
</dbReference>
<dbReference type="PROSITE" id="PS00108">
    <property type="entry name" value="PROTEIN_KINASE_ST"/>
    <property type="match status" value="1"/>
</dbReference>
<keyword evidence="9" id="KW-1185">Reference proteome</keyword>
<keyword evidence="6" id="KW-0067">ATP-binding</keyword>
<comment type="similarity">
    <text evidence="1">Belongs to the protein kinase superfamily. CAMK Ser/Thr protein kinase family. NIM1 subfamily.</text>
</comment>
<keyword evidence="2" id="KW-0723">Serine/threonine-protein kinase</keyword>
<accession>A0AAV5AHL6</accession>
<feature type="domain" description="Protein kinase" evidence="7">
    <location>
        <begin position="14"/>
        <end position="318"/>
    </location>
</feature>
<name>A0AAV5AHL6_9AGAM</name>
<evidence type="ECO:0000313" key="9">
    <source>
        <dbReference type="Proteomes" id="UP001050691"/>
    </source>
</evidence>
<dbReference type="GO" id="GO:0004674">
    <property type="term" value="F:protein serine/threonine kinase activity"/>
    <property type="evidence" value="ECO:0007669"/>
    <property type="project" value="UniProtKB-KW"/>
</dbReference>
<evidence type="ECO:0000256" key="6">
    <source>
        <dbReference type="ARBA" id="ARBA00022840"/>
    </source>
</evidence>
<evidence type="ECO:0000256" key="3">
    <source>
        <dbReference type="ARBA" id="ARBA00022679"/>
    </source>
</evidence>
<dbReference type="Gene3D" id="1.10.510.10">
    <property type="entry name" value="Transferase(Phosphotransferase) domain 1"/>
    <property type="match status" value="1"/>
</dbReference>
<dbReference type="EMBL" id="BPWL01000008">
    <property type="protein sequence ID" value="GJJ12993.1"/>
    <property type="molecule type" value="Genomic_DNA"/>
</dbReference>
<dbReference type="PANTHER" id="PTHR24346:SF82">
    <property type="entry name" value="KP78A-RELATED"/>
    <property type="match status" value="1"/>
</dbReference>
<dbReference type="PROSITE" id="PS50011">
    <property type="entry name" value="PROTEIN_KINASE_DOM"/>
    <property type="match status" value="1"/>
</dbReference>
<dbReference type="SUPFAM" id="SSF56112">
    <property type="entry name" value="Protein kinase-like (PK-like)"/>
    <property type="match status" value="1"/>
</dbReference>
<reference evidence="8" key="1">
    <citation type="submission" date="2021-10" db="EMBL/GenBank/DDBJ databases">
        <title>De novo Genome Assembly of Clathrus columnatus (Basidiomycota, Fungi) Using Illumina and Nanopore Sequence Data.</title>
        <authorList>
            <person name="Ogiso-Tanaka E."/>
            <person name="Itagaki H."/>
            <person name="Hosoya T."/>
            <person name="Hosaka K."/>
        </authorList>
    </citation>
    <scope>NUCLEOTIDE SEQUENCE</scope>
    <source>
        <strain evidence="8">MO-923</strain>
    </source>
</reference>
<dbReference type="AlphaFoldDB" id="A0AAV5AHL6"/>
<dbReference type="GO" id="GO:0035556">
    <property type="term" value="P:intracellular signal transduction"/>
    <property type="evidence" value="ECO:0007669"/>
    <property type="project" value="TreeGrafter"/>
</dbReference>
<evidence type="ECO:0000259" key="7">
    <source>
        <dbReference type="PROSITE" id="PS50011"/>
    </source>
</evidence>
<evidence type="ECO:0000256" key="4">
    <source>
        <dbReference type="ARBA" id="ARBA00022741"/>
    </source>
</evidence>
<dbReference type="GO" id="GO:0005737">
    <property type="term" value="C:cytoplasm"/>
    <property type="evidence" value="ECO:0007669"/>
    <property type="project" value="TreeGrafter"/>
</dbReference>
<keyword evidence="5" id="KW-0418">Kinase</keyword>
<evidence type="ECO:0000256" key="2">
    <source>
        <dbReference type="ARBA" id="ARBA00022527"/>
    </source>
</evidence>
<gene>
    <name evidence="8" type="ORF">Clacol_007242</name>
</gene>
<dbReference type="SMART" id="SM00220">
    <property type="entry name" value="S_TKc"/>
    <property type="match status" value="1"/>
</dbReference>
<evidence type="ECO:0000313" key="8">
    <source>
        <dbReference type="EMBL" id="GJJ12993.1"/>
    </source>
</evidence>
<dbReference type="InterPro" id="IPR000719">
    <property type="entry name" value="Prot_kinase_dom"/>
</dbReference>
<dbReference type="PANTHER" id="PTHR24346">
    <property type="entry name" value="MAP/MICROTUBULE AFFINITY-REGULATING KINASE"/>
    <property type="match status" value="1"/>
</dbReference>
<protein>
    <recommendedName>
        <fullName evidence="7">Protein kinase domain-containing protein</fullName>
    </recommendedName>
</protein>
<dbReference type="Proteomes" id="UP001050691">
    <property type="component" value="Unassembled WGS sequence"/>
</dbReference>
<proteinExistence type="inferred from homology"/>
<keyword evidence="4" id="KW-0547">Nucleotide-binding</keyword>
<evidence type="ECO:0000256" key="5">
    <source>
        <dbReference type="ARBA" id="ARBA00022777"/>
    </source>
</evidence>
<dbReference type="Pfam" id="PF00069">
    <property type="entry name" value="Pkinase"/>
    <property type="match status" value="1"/>
</dbReference>
<sequence length="435" mass="48870">MKDKELKLPIVAGFHIKEQIGGGGFSVAANPKLDIVAACKVVALTPSTTKQERKELNKEIQVHSSLKHTNILEFINAVIVEPDGKSPWIPGVYMLLEIAAGGDLFDKIAPDVGVDEEMAHLYFNQLVEGMKYVHEQGVVHRDLKPENLLLDITGQVKISDFGLCSVYRYKGQTRQLTEQCGSLPYVAPEVQPTLFGNCFIGIDRSSVKLVHAPERPYFAEPVDIWGMGVILFTLFCGNTPWDQPTEEGSPEYARYLTGHILSESPWSRIPEDALFDQSGIELAEHLTRALRVNGDLELAEPNLNPSSTQQSNMEEMMFSTHAASQFTQTLQLFSQTQSGQRYCPHLTRFYTSTSPDQLMSQILIALENFGVKFQIRDPDPSESDKFIPTGFKKTKVGGYDKRRERFTGYIEIENFSWDGGERHGSFCVMRREKVP</sequence>
<dbReference type="InterPro" id="IPR011009">
    <property type="entry name" value="Kinase-like_dom_sf"/>
</dbReference>
<evidence type="ECO:0000256" key="1">
    <source>
        <dbReference type="ARBA" id="ARBA00010791"/>
    </source>
</evidence>
<dbReference type="InterPro" id="IPR008271">
    <property type="entry name" value="Ser/Thr_kinase_AS"/>
</dbReference>
<comment type="caution">
    <text evidence="8">The sequence shown here is derived from an EMBL/GenBank/DDBJ whole genome shotgun (WGS) entry which is preliminary data.</text>
</comment>
<keyword evidence="3" id="KW-0808">Transferase</keyword>